<evidence type="ECO:0000256" key="1">
    <source>
        <dbReference type="ARBA" id="ARBA00007787"/>
    </source>
</evidence>
<dbReference type="NCBIfam" id="TIGR02187">
    <property type="entry name" value="PDO_seleno_TRX"/>
    <property type="match status" value="1"/>
</dbReference>
<organism evidence="3 4">
    <name type="scientific">Pyrobaculum neutrophilum (strain DSM 2338 / JCM 9278 / NBRC 100436 / V24Sta)</name>
    <name type="common">Thermoproteus neutrophilus</name>
    <dbReference type="NCBI Taxonomy" id="444157"/>
    <lineage>
        <taxon>Archaea</taxon>
        <taxon>Thermoproteota</taxon>
        <taxon>Thermoprotei</taxon>
        <taxon>Thermoproteales</taxon>
        <taxon>Thermoproteaceae</taxon>
        <taxon>Pyrobaculum</taxon>
    </lineage>
</organism>
<sequence length="250" mass="27328">MHVGCVDMAVPIGGPEEVPHIEVDEETKEIIKEMLSQMENVVEVNFFTSANCGGRETNWCVPTEELIDLLAQLAPPGKLKVNKYSYDKDQEVFKKFGIEPQRVPAVIFGDGFVRYLGSPIGEEVRAFIETVVRLSTGKTGLRQKTRSELAALAQNAPKRVNVITVVTPSCPYCPYAVLLANMFAYESKGKVVSVVVEAHENPDIADMYGVTGVPTVILQAEDAAVGDVEFVGVPPEHELLARVKNHMGLS</sequence>
<evidence type="ECO:0000313" key="3">
    <source>
        <dbReference type="EMBL" id="ACB40431.1"/>
    </source>
</evidence>
<dbReference type="InterPro" id="IPR012336">
    <property type="entry name" value="Thioredoxin-like_fold"/>
</dbReference>
<dbReference type="Gene3D" id="3.40.30.10">
    <property type="entry name" value="Glutaredoxin"/>
    <property type="match status" value="2"/>
</dbReference>
<keyword evidence="4" id="KW-1185">Reference proteome</keyword>
<evidence type="ECO:0000313" key="4">
    <source>
        <dbReference type="Proteomes" id="UP000001694"/>
    </source>
</evidence>
<dbReference type="HOGENOM" id="CLU_082677_0_0_2"/>
<dbReference type="STRING" id="444157.Tneu_1507"/>
<accession>B1Y9K2</accession>
<dbReference type="PANTHER" id="PTHR37170">
    <property type="entry name" value="GLUTAREDOXIN-RELATED"/>
    <property type="match status" value="1"/>
</dbReference>
<reference evidence="3" key="1">
    <citation type="submission" date="2008-03" db="EMBL/GenBank/DDBJ databases">
        <title>Complete sequence of Thermoproteus neutrophilus V24Sta.</title>
        <authorList>
            <consortium name="US DOE Joint Genome Institute"/>
            <person name="Copeland A."/>
            <person name="Lucas S."/>
            <person name="Lapidus A."/>
            <person name="Glavina del Rio T."/>
            <person name="Dalin E."/>
            <person name="Tice H."/>
            <person name="Bruce D."/>
            <person name="Goodwin L."/>
            <person name="Pitluck S."/>
            <person name="Sims D."/>
            <person name="Brettin T."/>
            <person name="Detter J.C."/>
            <person name="Han C."/>
            <person name="Kuske C.R."/>
            <person name="Schmutz J."/>
            <person name="Larimer F."/>
            <person name="Land M."/>
            <person name="Hauser L."/>
            <person name="Kyrpides N."/>
            <person name="Mikhailova N."/>
            <person name="Biddle J.F."/>
            <person name="Zhang Z."/>
            <person name="Fitz-Gibbon S.T."/>
            <person name="Lowe T.M."/>
            <person name="Saltikov C."/>
            <person name="House C.H."/>
            <person name="Richardson P."/>
        </authorList>
    </citation>
    <scope>NUCLEOTIDE SEQUENCE [LARGE SCALE GENOMIC DNA]</scope>
    <source>
        <strain evidence="3">V24Sta</strain>
    </source>
</reference>
<dbReference type="SUPFAM" id="SSF52833">
    <property type="entry name" value="Thioredoxin-like"/>
    <property type="match status" value="2"/>
</dbReference>
<protein>
    <submittedName>
        <fullName evidence="3">Glutaredoxin-like domain protein</fullName>
    </submittedName>
</protein>
<dbReference type="AlphaFoldDB" id="B1Y9K2"/>
<evidence type="ECO:0000259" key="2">
    <source>
        <dbReference type="Pfam" id="PF13192"/>
    </source>
</evidence>
<dbReference type="EMBL" id="CP001014">
    <property type="protein sequence ID" value="ACB40431.1"/>
    <property type="molecule type" value="Genomic_DNA"/>
</dbReference>
<dbReference type="Pfam" id="PF13192">
    <property type="entry name" value="Thioredoxin_3"/>
    <property type="match status" value="1"/>
</dbReference>
<name>B1Y9K2_PYRNV</name>
<dbReference type="InterPro" id="IPR036249">
    <property type="entry name" value="Thioredoxin-like_sf"/>
</dbReference>
<dbReference type="PANTHER" id="PTHR37170:SF1">
    <property type="entry name" value="GLUTAREDOXIN-LIKE PROTEIN"/>
    <property type="match status" value="1"/>
</dbReference>
<comment type="similarity">
    <text evidence="1">Belongs to the glutaredoxin family.</text>
</comment>
<dbReference type="InterPro" id="IPR011903">
    <property type="entry name" value="TON_0319-like"/>
</dbReference>
<dbReference type="Proteomes" id="UP000001694">
    <property type="component" value="Chromosome"/>
</dbReference>
<proteinExistence type="inferred from homology"/>
<dbReference type="eggNOG" id="arCOG01218">
    <property type="taxonomic scope" value="Archaea"/>
</dbReference>
<dbReference type="KEGG" id="tne:Tneu_1507"/>
<feature type="domain" description="Thioredoxin-like fold" evidence="2">
    <location>
        <begin position="163"/>
        <end position="240"/>
    </location>
</feature>
<gene>
    <name evidence="3" type="ordered locus">Tneu_1507</name>
</gene>